<evidence type="ECO:0000256" key="1">
    <source>
        <dbReference type="PROSITE-ProRule" id="PRU00042"/>
    </source>
</evidence>
<dbReference type="PROSITE" id="PS50157">
    <property type="entry name" value="ZINC_FINGER_C2H2_2"/>
    <property type="match status" value="1"/>
</dbReference>
<feature type="compositionally biased region" description="Low complexity" evidence="2">
    <location>
        <begin position="765"/>
        <end position="780"/>
    </location>
</feature>
<reference evidence="5" key="1">
    <citation type="submission" date="2025-08" db="UniProtKB">
        <authorList>
            <consortium name="RefSeq"/>
        </authorList>
    </citation>
    <scope>IDENTIFICATION</scope>
    <source>
        <tissue evidence="5">Whole organism</tissue>
    </source>
</reference>
<dbReference type="GeneID" id="113208105"/>
<dbReference type="AlphaFoldDB" id="A0A6J1SQG1"/>
<keyword evidence="1" id="KW-0863">Zinc-finger</keyword>
<feature type="domain" description="C2H2-type" evidence="3">
    <location>
        <begin position="17"/>
        <end position="45"/>
    </location>
</feature>
<evidence type="ECO:0000256" key="2">
    <source>
        <dbReference type="SAM" id="MobiDB-lite"/>
    </source>
</evidence>
<keyword evidence="4" id="KW-1185">Reference proteome</keyword>
<dbReference type="GO" id="GO:0008270">
    <property type="term" value="F:zinc ion binding"/>
    <property type="evidence" value="ECO:0007669"/>
    <property type="project" value="UniProtKB-KW"/>
</dbReference>
<gene>
    <name evidence="5" type="primary">LOC113208105</name>
</gene>
<dbReference type="RefSeq" id="XP_026280756.1">
    <property type="nucleotide sequence ID" value="XM_026424971.2"/>
</dbReference>
<dbReference type="KEGG" id="foc:113208105"/>
<dbReference type="InterPro" id="IPR013087">
    <property type="entry name" value="Znf_C2H2_type"/>
</dbReference>
<keyword evidence="1" id="KW-0862">Zinc</keyword>
<feature type="region of interest" description="Disordered" evidence="2">
    <location>
        <begin position="242"/>
        <end position="271"/>
    </location>
</feature>
<feature type="compositionally biased region" description="Low complexity" evidence="2">
    <location>
        <begin position="649"/>
        <end position="660"/>
    </location>
</feature>
<sequence>MMEQEHVDKVKYYLTAYRCMLCMRRFGLAKELLEHNKLEHAELEDEVSQPEIITLDSDCEVESIHGAEDVAGFVESAAPSQLVPVPSVVEPQPPVVSAPAFSERLRTLPPAPSTTAPSELVSTLPPVVSAPALTEMISPLPYVSDISPRPFLAGPPKIRLGPLTWPAGPQLGLQQPCRFRPSNGPVGPSFQQPNVSFILMRPRQPEPVPLVRGPSPFAPAGLVGHAPNPGAAVSAAPVPTLNSASPPLEPAATPPSPASLGPAVAASGAKNNPDPVCRAEVTSTTLNEVIAPTIKSRTPDSRRASLILARKRSSTSTRPCQKPALPRRQKTSKTRAAPMLARPHPKPRVGSAPNSNTRKYVSILKPISKPASPDSPQVELETGEIYDITSTSEENLALTHRMAAPEPSKSGTAPVHLVPSGDDTTTHPSGRATPEGPPQLQDGATAILPAPPGDDTTKHPSDSAAPEVPPQPEDGAVALAAPPGDDTTSHPSDHAAPEGPPKLQDGASAVRAALSGDGTTSPPSDRAAPEVPPQPQDGATAGDEDTPARPSRRTCKRSARPGPASRKRPRTAANASPPLGETPLEQPPTQLVVQDEHPLAQLTVKEEQPVAHPAVKEQEDNALVTPVASEELQGEGAVTPRHSLRPRSRAASSSKQQLRSATSETSRCSITPPPLEPSEHRELMEALVPLNLIGFLEEHLDFPVALGAQDGELVAGEAGSSELPPVRQLRLARPRPASRQQTGAVAAPSTPEPPRPLLVPKLEDPSCAPGPRRGRPPSAATKRSAPARQRAGPASKKTRVVHARTPTGSGSKSSTATAAVKRKTPSRRPVISLPQSGQQPWLERTIQDHTRKVEGSSLRACNFCNFNARYTQTLVFHVLSHIKRHPNKTCFVCGAIFKTISLLKVHRTVVHNTAIYQCANCDHGRFETKHALRRHIELVQCFNKSV</sequence>
<keyword evidence="1" id="KW-0479">Metal-binding</keyword>
<feature type="region of interest" description="Disordered" evidence="2">
    <location>
        <begin position="404"/>
        <end position="679"/>
    </location>
</feature>
<feature type="compositionally biased region" description="Pro residues" evidence="2">
    <location>
        <begin position="247"/>
        <end position="257"/>
    </location>
</feature>
<feature type="region of interest" description="Disordered" evidence="2">
    <location>
        <begin position="310"/>
        <end position="357"/>
    </location>
</feature>
<evidence type="ECO:0000259" key="3">
    <source>
        <dbReference type="PROSITE" id="PS50157"/>
    </source>
</evidence>
<name>A0A6J1SQG1_FRAOC</name>
<dbReference type="PROSITE" id="PS00028">
    <property type="entry name" value="ZINC_FINGER_C2H2_1"/>
    <property type="match status" value="2"/>
</dbReference>
<dbReference type="Proteomes" id="UP000504606">
    <property type="component" value="Unplaced"/>
</dbReference>
<dbReference type="SMART" id="SM00355">
    <property type="entry name" value="ZnF_C2H2"/>
    <property type="match status" value="4"/>
</dbReference>
<feature type="region of interest" description="Disordered" evidence="2">
    <location>
        <begin position="732"/>
        <end position="838"/>
    </location>
</feature>
<proteinExistence type="predicted"/>
<evidence type="ECO:0000313" key="4">
    <source>
        <dbReference type="Proteomes" id="UP000504606"/>
    </source>
</evidence>
<feature type="compositionally biased region" description="Basic and acidic residues" evidence="2">
    <location>
        <begin position="487"/>
        <end position="496"/>
    </location>
</feature>
<accession>A0A6J1SQG1</accession>
<organism evidence="4 5">
    <name type="scientific">Frankliniella occidentalis</name>
    <name type="common">Western flower thrips</name>
    <name type="synonym">Euthrips occidentalis</name>
    <dbReference type="NCBI Taxonomy" id="133901"/>
    <lineage>
        <taxon>Eukaryota</taxon>
        <taxon>Metazoa</taxon>
        <taxon>Ecdysozoa</taxon>
        <taxon>Arthropoda</taxon>
        <taxon>Hexapoda</taxon>
        <taxon>Insecta</taxon>
        <taxon>Pterygota</taxon>
        <taxon>Neoptera</taxon>
        <taxon>Paraneoptera</taxon>
        <taxon>Thysanoptera</taxon>
        <taxon>Terebrantia</taxon>
        <taxon>Thripoidea</taxon>
        <taxon>Thripidae</taxon>
        <taxon>Frankliniella</taxon>
    </lineage>
</organism>
<evidence type="ECO:0000313" key="5">
    <source>
        <dbReference type="RefSeq" id="XP_026280756.1"/>
    </source>
</evidence>
<feature type="compositionally biased region" description="Basic residues" evidence="2">
    <location>
        <begin position="550"/>
        <end position="570"/>
    </location>
</feature>
<protein>
    <submittedName>
        <fullName evidence="5">Nascent polypeptide-associated complex subunit alpha, muscle-specific form-like</fullName>
    </submittedName>
</protein>
<dbReference type="Gene3D" id="3.30.160.60">
    <property type="entry name" value="Classic Zinc Finger"/>
    <property type="match status" value="1"/>
</dbReference>
<feature type="compositionally biased region" description="Basic and acidic residues" evidence="2">
    <location>
        <begin position="594"/>
        <end position="619"/>
    </location>
</feature>